<dbReference type="Proteomes" id="UP000001549">
    <property type="component" value="Chromosome"/>
</dbReference>
<accession>F8AXL2</accession>
<dbReference type="InterPro" id="IPR013747">
    <property type="entry name" value="ACP_syn_III_C"/>
</dbReference>
<dbReference type="Pfam" id="PF08541">
    <property type="entry name" value="ACP_syn_III_C"/>
    <property type="match status" value="1"/>
</dbReference>
<protein>
    <submittedName>
        <fullName evidence="5">Beta-ketoacyl-acyl-carrier-protein synthase I</fullName>
        <ecNumber evidence="5">2.3.1.41</ecNumber>
    </submittedName>
</protein>
<dbReference type="GO" id="GO:0004315">
    <property type="term" value="F:3-oxoacyl-[acyl-carrier-protein] synthase activity"/>
    <property type="evidence" value="ECO:0007669"/>
    <property type="project" value="UniProtKB-EC"/>
</dbReference>
<evidence type="ECO:0000313" key="6">
    <source>
        <dbReference type="Proteomes" id="UP000001549"/>
    </source>
</evidence>
<dbReference type="InterPro" id="IPR013751">
    <property type="entry name" value="ACP_syn_III_N"/>
</dbReference>
<dbReference type="PANTHER" id="PTHR34069:SF2">
    <property type="entry name" value="BETA-KETOACYL-[ACYL-CARRIER-PROTEIN] SYNTHASE III"/>
    <property type="match status" value="1"/>
</dbReference>
<organism evidence="5 6">
    <name type="scientific">Candidatus Protofrankia datiscae</name>
    <dbReference type="NCBI Taxonomy" id="2716812"/>
    <lineage>
        <taxon>Bacteria</taxon>
        <taxon>Bacillati</taxon>
        <taxon>Actinomycetota</taxon>
        <taxon>Actinomycetes</taxon>
        <taxon>Frankiales</taxon>
        <taxon>Frankiaceae</taxon>
        <taxon>Protofrankia</taxon>
    </lineage>
</organism>
<dbReference type="RefSeq" id="WP_013874263.1">
    <property type="nucleotide sequence ID" value="NC_015656.1"/>
</dbReference>
<proteinExistence type="predicted"/>
<evidence type="ECO:0000256" key="1">
    <source>
        <dbReference type="ARBA" id="ARBA00022679"/>
    </source>
</evidence>
<dbReference type="GO" id="GO:0044550">
    <property type="term" value="P:secondary metabolite biosynthetic process"/>
    <property type="evidence" value="ECO:0007669"/>
    <property type="project" value="TreeGrafter"/>
</dbReference>
<keyword evidence="6" id="KW-1185">Reference proteome</keyword>
<evidence type="ECO:0000259" key="3">
    <source>
        <dbReference type="Pfam" id="PF08541"/>
    </source>
</evidence>
<dbReference type="STRING" id="656024.FsymDg_3051"/>
<dbReference type="GO" id="GO:0006633">
    <property type="term" value="P:fatty acid biosynthetic process"/>
    <property type="evidence" value="ECO:0007669"/>
    <property type="project" value="InterPro"/>
</dbReference>
<dbReference type="EC" id="2.3.1.41" evidence="5"/>
<dbReference type="EMBL" id="CP002801">
    <property type="protein sequence ID" value="AEH10363.1"/>
    <property type="molecule type" value="Genomic_DNA"/>
</dbReference>
<evidence type="ECO:0000256" key="2">
    <source>
        <dbReference type="ARBA" id="ARBA00023315"/>
    </source>
</evidence>
<dbReference type="HOGENOM" id="CLU_039592_3_1_11"/>
<dbReference type="KEGG" id="fsy:FsymDg_3051"/>
<reference evidence="5 6" key="1">
    <citation type="submission" date="2011-05" db="EMBL/GenBank/DDBJ databases">
        <title>Complete sequence of chromosome of Frankia symbiont of Datisca glomerata.</title>
        <authorList>
            <consortium name="US DOE Joint Genome Institute"/>
            <person name="Lucas S."/>
            <person name="Han J."/>
            <person name="Lapidus A."/>
            <person name="Cheng J.-F."/>
            <person name="Goodwin L."/>
            <person name="Pitluck S."/>
            <person name="Peters L."/>
            <person name="Mikhailova N."/>
            <person name="Chertkov O."/>
            <person name="Teshima H."/>
            <person name="Han C."/>
            <person name="Tapia R."/>
            <person name="Land M."/>
            <person name="Hauser L."/>
            <person name="Kyrpides N."/>
            <person name="Ivanova N."/>
            <person name="Pagani I."/>
            <person name="Berry A."/>
            <person name="Pawlowski K."/>
            <person name="Persson T."/>
            <person name="Vanden Heuvel B."/>
            <person name="Benson D."/>
            <person name="Woyke T."/>
        </authorList>
    </citation>
    <scope>NUCLEOTIDE SEQUENCE [LARGE SCALE GENOMIC DNA]</scope>
    <source>
        <strain evidence="6">4085684</strain>
    </source>
</reference>
<evidence type="ECO:0000313" key="5">
    <source>
        <dbReference type="EMBL" id="AEH10363.1"/>
    </source>
</evidence>
<feature type="domain" description="Beta-ketoacyl-[acyl-carrier-protein] synthase III C-terminal" evidence="3">
    <location>
        <begin position="262"/>
        <end position="345"/>
    </location>
</feature>
<name>F8AXL2_9ACTN</name>
<evidence type="ECO:0000259" key="4">
    <source>
        <dbReference type="Pfam" id="PF08545"/>
    </source>
</evidence>
<dbReference type="AlphaFoldDB" id="F8AXL2"/>
<dbReference type="InterPro" id="IPR016039">
    <property type="entry name" value="Thiolase-like"/>
</dbReference>
<feature type="domain" description="Beta-ketoacyl-[acyl-carrier-protein] synthase III N-terminal" evidence="4">
    <location>
        <begin position="116"/>
        <end position="192"/>
    </location>
</feature>
<dbReference type="SUPFAM" id="SSF53901">
    <property type="entry name" value="Thiolase-like"/>
    <property type="match status" value="2"/>
</dbReference>
<sequence length="400" mass="41891">MTSHHVRIVSTGGYLPGEPLSNDDLERLCGPLPDDVLDGLQVRRRHWMINPGTGEHLVSNSEMATAAARQALDRAGLEPGDVDLLVMSTSSPEYPLPAAVTFVQERLGLARCAVVEVRSGCAGAMHALDIARRQLADGSARTAVVIGSEATSPVLAPIFLGRRPDAVRLRDRIAIYNFGDGAGAMVLRAEPAGPGEPASFHASVNACMGGDRKPGMQIIGGGTHAPVAEQMRGRRPVDLRLDVVESASFGPRVFVTALDELLRRSGLALREVDACVVPEGNAGYFNGELEAAGLSAEDCKLLAGRIVENLTDVGATGSAAVPLALDDAWTSGRIRPGDQVLLLAIETSRWLYAGLSLTWTAPWPGADRPSGDLSATDLSATDLSAVGLAATGVNGQAESR</sequence>
<dbReference type="eggNOG" id="COG0332">
    <property type="taxonomic scope" value="Bacteria"/>
</dbReference>
<keyword evidence="2 5" id="KW-0012">Acyltransferase</keyword>
<keyword evidence="1 5" id="KW-0808">Transferase</keyword>
<dbReference type="Pfam" id="PF08545">
    <property type="entry name" value="ACP_syn_III"/>
    <property type="match status" value="1"/>
</dbReference>
<dbReference type="Gene3D" id="3.40.47.10">
    <property type="match status" value="2"/>
</dbReference>
<gene>
    <name evidence="5" type="ordered locus">FsymDg_3051</name>
</gene>
<dbReference type="PANTHER" id="PTHR34069">
    <property type="entry name" value="3-OXOACYL-[ACYL-CARRIER-PROTEIN] SYNTHASE 3"/>
    <property type="match status" value="1"/>
</dbReference>